<evidence type="ECO:0000313" key="10">
    <source>
        <dbReference type="EnsemblMetazoa" id="XP_028518396.1"/>
    </source>
</evidence>
<keyword evidence="11" id="KW-1185">Reference proteome</keyword>
<evidence type="ECO:0000256" key="1">
    <source>
        <dbReference type="ARBA" id="ARBA00004141"/>
    </source>
</evidence>
<feature type="transmembrane region" description="Helical" evidence="8">
    <location>
        <begin position="791"/>
        <end position="810"/>
    </location>
</feature>
<proteinExistence type="predicted"/>
<feature type="transmembrane region" description="Helical" evidence="8">
    <location>
        <begin position="822"/>
        <end position="843"/>
    </location>
</feature>
<feature type="transmembrane region" description="Helical" evidence="8">
    <location>
        <begin position="880"/>
        <end position="905"/>
    </location>
</feature>
<evidence type="ECO:0000259" key="9">
    <source>
        <dbReference type="PROSITE" id="PS50261"/>
    </source>
</evidence>
<dbReference type="InterPro" id="IPR017981">
    <property type="entry name" value="GPCR_2-like_7TM"/>
</dbReference>
<dbReference type="Gene3D" id="4.10.400.10">
    <property type="entry name" value="Low-density Lipoprotein Receptor"/>
    <property type="match status" value="2"/>
</dbReference>
<evidence type="ECO:0000313" key="11">
    <source>
        <dbReference type="Proteomes" id="UP000887567"/>
    </source>
</evidence>
<dbReference type="SUPFAM" id="SSF57424">
    <property type="entry name" value="LDL receptor-like module"/>
    <property type="match status" value="2"/>
</dbReference>
<dbReference type="OMA" id="PITWAND"/>
<evidence type="ECO:0000256" key="5">
    <source>
        <dbReference type="ARBA" id="ARBA00023136"/>
    </source>
</evidence>
<reference evidence="10" key="1">
    <citation type="submission" date="2022-11" db="UniProtKB">
        <authorList>
            <consortium name="EnsemblMetazoa"/>
        </authorList>
    </citation>
    <scope>IDENTIFICATION</scope>
</reference>
<evidence type="ECO:0000256" key="8">
    <source>
        <dbReference type="SAM" id="Phobius"/>
    </source>
</evidence>
<dbReference type="InterPro" id="IPR036055">
    <property type="entry name" value="LDL_receptor-like_sf"/>
</dbReference>
<feature type="transmembrane region" description="Helical" evidence="8">
    <location>
        <begin position="926"/>
        <end position="946"/>
    </location>
</feature>
<dbReference type="GO" id="GO:0007166">
    <property type="term" value="P:cell surface receptor signaling pathway"/>
    <property type="evidence" value="ECO:0007669"/>
    <property type="project" value="InterPro"/>
</dbReference>
<dbReference type="Gene3D" id="2.10.70.10">
    <property type="entry name" value="Complement Module, domain 1"/>
    <property type="match status" value="2"/>
</dbReference>
<dbReference type="EnsemblMetazoa" id="XM_028662595.1">
    <property type="protein sequence ID" value="XP_028518396.1"/>
    <property type="gene ID" value="LOC114576278"/>
</dbReference>
<protein>
    <recommendedName>
        <fullName evidence="9">G-protein coupled receptors family 2 profile 2 domain-containing protein</fullName>
    </recommendedName>
</protein>
<dbReference type="PROSITE" id="PS50068">
    <property type="entry name" value="LDLRA_2"/>
    <property type="match status" value="1"/>
</dbReference>
<dbReference type="PRINTS" id="PR00249">
    <property type="entry name" value="GPCRSECRETIN"/>
</dbReference>
<evidence type="ECO:0000256" key="4">
    <source>
        <dbReference type="ARBA" id="ARBA00022989"/>
    </source>
</evidence>
<feature type="domain" description="G-protein coupled receptors family 2 profile 2" evidence="9">
    <location>
        <begin position="736"/>
        <end position="973"/>
    </location>
</feature>
<dbReference type="SMART" id="SM00192">
    <property type="entry name" value="LDLa"/>
    <property type="match status" value="2"/>
</dbReference>
<dbReference type="CDD" id="cd00112">
    <property type="entry name" value="LDLa"/>
    <property type="match status" value="1"/>
</dbReference>
<evidence type="ECO:0000256" key="2">
    <source>
        <dbReference type="ARBA" id="ARBA00022692"/>
    </source>
</evidence>
<accession>A0A913YWF6</accession>
<organism evidence="10 11">
    <name type="scientific">Exaiptasia diaphana</name>
    <name type="common">Tropical sea anemone</name>
    <name type="synonym">Aiptasia pulchella</name>
    <dbReference type="NCBI Taxonomy" id="2652724"/>
    <lineage>
        <taxon>Eukaryota</taxon>
        <taxon>Metazoa</taxon>
        <taxon>Cnidaria</taxon>
        <taxon>Anthozoa</taxon>
        <taxon>Hexacorallia</taxon>
        <taxon>Actiniaria</taxon>
        <taxon>Aiptasiidae</taxon>
        <taxon>Exaiptasia</taxon>
    </lineage>
</organism>
<dbReference type="GO" id="GO:0005886">
    <property type="term" value="C:plasma membrane"/>
    <property type="evidence" value="ECO:0007669"/>
    <property type="project" value="TreeGrafter"/>
</dbReference>
<name>A0A913YWF6_EXADI</name>
<dbReference type="RefSeq" id="XP_028518396.1">
    <property type="nucleotide sequence ID" value="XM_028662595.1"/>
</dbReference>
<dbReference type="InterPro" id="IPR000832">
    <property type="entry name" value="GPCR_2_secretin-like"/>
</dbReference>
<dbReference type="OrthoDB" id="5967113at2759"/>
<dbReference type="PROSITE" id="PS50261">
    <property type="entry name" value="G_PROTEIN_RECEP_F2_4"/>
    <property type="match status" value="1"/>
</dbReference>
<dbReference type="KEGG" id="epa:114576278"/>
<feature type="transmembrane region" description="Helical" evidence="8">
    <location>
        <begin position="952"/>
        <end position="972"/>
    </location>
</feature>
<evidence type="ECO:0000256" key="6">
    <source>
        <dbReference type="ARBA" id="ARBA00023157"/>
    </source>
</evidence>
<dbReference type="GeneID" id="114576278"/>
<keyword evidence="4 8" id="KW-1133">Transmembrane helix</keyword>
<keyword evidence="3" id="KW-0732">Signal</keyword>
<dbReference type="AlphaFoldDB" id="A0A913YWF6"/>
<dbReference type="Gene3D" id="1.20.1070.10">
    <property type="entry name" value="Rhodopsin 7-helix transmembrane proteins"/>
    <property type="match status" value="1"/>
</dbReference>
<keyword evidence="2 8" id="KW-0812">Transmembrane</keyword>
<dbReference type="GO" id="GO:0004930">
    <property type="term" value="F:G protein-coupled receptor activity"/>
    <property type="evidence" value="ECO:0007669"/>
    <property type="project" value="InterPro"/>
</dbReference>
<dbReference type="Proteomes" id="UP000887567">
    <property type="component" value="Unplaced"/>
</dbReference>
<dbReference type="Pfam" id="PF23283">
    <property type="entry name" value="D8C_UMOD"/>
    <property type="match status" value="1"/>
</dbReference>
<dbReference type="PANTHER" id="PTHR12011:SF347">
    <property type="entry name" value="FI21270P1-RELATED"/>
    <property type="match status" value="1"/>
</dbReference>
<keyword evidence="6 7" id="KW-1015">Disulfide bond</keyword>
<keyword evidence="5 8" id="KW-0472">Membrane</keyword>
<dbReference type="InterPro" id="IPR057774">
    <property type="entry name" value="D8C_UMOD/GP2/OIT3-like"/>
</dbReference>
<dbReference type="PANTHER" id="PTHR12011">
    <property type="entry name" value="ADHESION G-PROTEIN COUPLED RECEPTOR"/>
    <property type="match status" value="1"/>
</dbReference>
<comment type="subcellular location">
    <subcellularLocation>
        <location evidence="1">Membrane</location>
        <topology evidence="1">Multi-pass membrane protein</topology>
    </subcellularLocation>
</comment>
<comment type="caution">
    <text evidence="7">Lacks conserved residue(s) required for the propagation of feature annotation.</text>
</comment>
<sequence>MLDRSSKYHDYHVMKCDVSKPQGWYRFTGQSGTRMTTACVKKHHCGTQYPGWLRGDHPSIQDGNVTRTVCFTKDGNCCYWSVNVTIRNCSGFYVYGISEVPDQCPFRFCGNGMKDVDCADRQGNTYSNGEIWYPNELQQCTCNNGNVTCKTNTTGCWDRLGIARTTRDVWFEDDGRSVCRCSLFGKPTCKEYHSQVCLSDDKIVHTQSSQWFMSNCTNCTCNKGKISCTQHNIKAFYGRFVVKAKTCYLDSEPRCKISNETTRDCNVYFKSTASQYFYCEKHDEVVRVKHLCNSVQECTDGSDEKNCKNKKYTGKDPEICHAKFCNVTNFINTKSRICEAIEFRPQIDSLKIAGETWEYKNCSFVFSGAKRSRKCPLFMISPHCYVYNGGICCAKRCQALSEIANELRQDPGFHNCSVDNMIVTKNDVVGDKFACQENVRTFLNKGIANRQPSIQGSAYSETCSQPYCRRVWEFMQLKEEDCTVCRFDKFYQSPSQWMLGDIPFYCSNTRFNGGCYIASAPKSFIQCTGSYPDIRNTTIFSSSRHFMCQSGDQVIHKDLVCNMRKECYDGSDEVLCTSYHCTNMRKGHDFWAWPPIGTEMSKNCSDINPAWTGNFRAKCFINNRVKITQWDDECTCEDKTLVEHYTRRIKEANVSTDLQNILEDIITNSSTFSNRGILLGFLEQILQKAMSQFERPITWANDNENGLFAEKSDSKLSKPNITGDINKLLGSFISGFLKHFSLKRLKEKIYVHKNLMASLCMANIVYMIDVTFTSRNTYTDICTGIAVTQHYFHTAVFTWMSAEALNLYFMIVKVFAVDKQNIIAYSIIGWGIPLIVVGVTAAVTPSTYDMAVTQEDIYCGVLKYEMKLERNFCWLNDGFWIYNGPILVVLLVNLVLFFVFLRVIFSKISQRFAHDNLQKAKRGIKGVFALFPLLGITWLLGFLVSFHWVLTYIFIIVNSSQGILLPVFHCFLDDQVREALARIRQKRNIANMVIDEQKDKKAKINKKTDQANSNDGFDSCKAEIANKAEVREEGHGTKAMVPTATIEETRL</sequence>
<feature type="disulfide bond" evidence="7">
    <location>
        <begin position="292"/>
        <end position="307"/>
    </location>
</feature>
<dbReference type="SUPFAM" id="SSF81321">
    <property type="entry name" value="Family A G protein-coupled receptor-like"/>
    <property type="match status" value="1"/>
</dbReference>
<dbReference type="InterPro" id="IPR002172">
    <property type="entry name" value="LDrepeatLR_classA_rpt"/>
</dbReference>
<dbReference type="Pfam" id="PF00002">
    <property type="entry name" value="7tm_2"/>
    <property type="match status" value="1"/>
</dbReference>
<dbReference type="Pfam" id="PF00057">
    <property type="entry name" value="Ldl_recept_a"/>
    <property type="match status" value="1"/>
</dbReference>
<evidence type="ECO:0000256" key="7">
    <source>
        <dbReference type="PROSITE-ProRule" id="PRU00124"/>
    </source>
</evidence>
<evidence type="ECO:0000256" key="3">
    <source>
        <dbReference type="ARBA" id="ARBA00022729"/>
    </source>
</evidence>